<name>A0ABW0RV46_9BURK</name>
<evidence type="ECO:0000313" key="3">
    <source>
        <dbReference type="Proteomes" id="UP001596086"/>
    </source>
</evidence>
<reference evidence="3" key="1">
    <citation type="journal article" date="2019" name="Int. J. Syst. Evol. Microbiol.">
        <title>The Global Catalogue of Microorganisms (GCM) 10K type strain sequencing project: providing services to taxonomists for standard genome sequencing and annotation.</title>
        <authorList>
            <consortium name="The Broad Institute Genomics Platform"/>
            <consortium name="The Broad Institute Genome Sequencing Center for Infectious Disease"/>
            <person name="Wu L."/>
            <person name="Ma J."/>
        </authorList>
    </citation>
    <scope>NUCLEOTIDE SEQUENCE [LARGE SCALE GENOMIC DNA]</scope>
    <source>
        <strain evidence="3">CGMCC 4.5798</strain>
    </source>
</reference>
<feature type="region of interest" description="Disordered" evidence="1">
    <location>
        <begin position="33"/>
        <end position="65"/>
    </location>
</feature>
<keyword evidence="3" id="KW-1185">Reference proteome</keyword>
<accession>A0ABW0RV46</accession>
<evidence type="ECO:0000313" key="2">
    <source>
        <dbReference type="EMBL" id="MFC5548658.1"/>
    </source>
</evidence>
<feature type="compositionally biased region" description="Pro residues" evidence="1">
    <location>
        <begin position="221"/>
        <end position="241"/>
    </location>
</feature>
<sequence>MTANKGKVAAAGAAVVFAGVLLVFSQRHDRIAMPDGGNGAPAANAADTAPQAGKPGAPAAHKTGDKPLWRALTPPQQLVLHPLQGEWDQMDGVRKQKWLQLANRFASMKPEEQQRVQERMREWARLTPAQRELARETYARARKIAPEQKTASWASYQQLPEEQKKKLAASAAGRKNTAVVPSQANGKVVAPLGQGATSCPAGTMKNSVSATPACVAVPGTPQQPSPAVPAQQPAPPAQPKPPEQEKPVPANWGISPNNA</sequence>
<dbReference type="InterPro" id="IPR021455">
    <property type="entry name" value="DUF3106"/>
</dbReference>
<dbReference type="RefSeq" id="WP_379769686.1">
    <property type="nucleotide sequence ID" value="NZ_JBHSMZ010000005.1"/>
</dbReference>
<protein>
    <submittedName>
        <fullName evidence="2">DUF3106 domain-containing protein</fullName>
    </submittedName>
</protein>
<evidence type="ECO:0000256" key="1">
    <source>
        <dbReference type="SAM" id="MobiDB-lite"/>
    </source>
</evidence>
<dbReference type="Proteomes" id="UP001596086">
    <property type="component" value="Unassembled WGS sequence"/>
</dbReference>
<proteinExistence type="predicted"/>
<comment type="caution">
    <text evidence="2">The sequence shown here is derived from an EMBL/GenBank/DDBJ whole genome shotgun (WGS) entry which is preliminary data.</text>
</comment>
<dbReference type="Pfam" id="PF11304">
    <property type="entry name" value="DUF3106"/>
    <property type="match status" value="1"/>
</dbReference>
<organism evidence="2 3">
    <name type="scientific">Massilia aerilata</name>
    <dbReference type="NCBI Taxonomy" id="453817"/>
    <lineage>
        <taxon>Bacteria</taxon>
        <taxon>Pseudomonadati</taxon>
        <taxon>Pseudomonadota</taxon>
        <taxon>Betaproteobacteria</taxon>
        <taxon>Burkholderiales</taxon>
        <taxon>Oxalobacteraceae</taxon>
        <taxon>Telluria group</taxon>
        <taxon>Massilia</taxon>
    </lineage>
</organism>
<gene>
    <name evidence="2" type="ORF">ACFPO9_09055</name>
</gene>
<dbReference type="EMBL" id="JBHSMZ010000005">
    <property type="protein sequence ID" value="MFC5548658.1"/>
    <property type="molecule type" value="Genomic_DNA"/>
</dbReference>
<feature type="compositionally biased region" description="Low complexity" evidence="1">
    <location>
        <begin position="40"/>
        <end position="60"/>
    </location>
</feature>
<feature type="region of interest" description="Disordered" evidence="1">
    <location>
        <begin position="214"/>
        <end position="259"/>
    </location>
</feature>